<dbReference type="RefSeq" id="WP_353945331.1">
    <property type="nucleotide sequence ID" value="NZ_CP159534.1"/>
</dbReference>
<dbReference type="SUPFAM" id="SSF89372">
    <property type="entry name" value="Fucose-specific lectin"/>
    <property type="match status" value="1"/>
</dbReference>
<dbReference type="KEGG" id="stac:ABII15_29715"/>
<protein>
    <submittedName>
        <fullName evidence="1">Uncharacterized protein</fullName>
    </submittedName>
</protein>
<name>A0AAU8J0F4_9ACTN</name>
<reference evidence="1" key="1">
    <citation type="submission" date="2024-06" db="EMBL/GenBank/DDBJ databases">
        <title>Streptomyces sp. strain HUAS MG91 genome sequences.</title>
        <authorList>
            <person name="Mo P."/>
        </authorList>
    </citation>
    <scope>NUCLEOTIDE SEQUENCE</scope>
    <source>
        <strain evidence="1">HUAS MG91</strain>
    </source>
</reference>
<accession>A0AAU8J0F4</accession>
<evidence type="ECO:0000313" key="1">
    <source>
        <dbReference type="EMBL" id="XCJ73882.1"/>
    </source>
</evidence>
<gene>
    <name evidence="1" type="ORF">ABII15_29715</name>
</gene>
<proteinExistence type="predicted"/>
<dbReference type="AlphaFoldDB" id="A0AAU8J0F4"/>
<organism evidence="1">
    <name type="scientific">Streptomyces tabacisoli</name>
    <dbReference type="NCBI Taxonomy" id="3156398"/>
    <lineage>
        <taxon>Bacteria</taxon>
        <taxon>Bacillati</taxon>
        <taxon>Actinomycetota</taxon>
        <taxon>Actinomycetes</taxon>
        <taxon>Kitasatosporales</taxon>
        <taxon>Streptomycetaceae</taxon>
        <taxon>Streptomyces</taxon>
    </lineage>
</organism>
<sequence>MRHYDAPLSSHRADGPVGGKWLTRGSDGRLTLFALNADGLLRWTETRPGGPEWVGPELFPVPPGLSHLSIAQGADGYLHFLAYRVRKHGDGRRSVDLMYTMQYQSSRPLNDWRALANPHKETDDRHPRLGRPVGAVDNAGILHVFARNAGRGLHLRHEDKDGKWKAWQDLRGSALHDGVTVGVTSRGRIGVLAPSDKPVHHWQQKSQGGSFERLTDVHITMVPGTGTALETSDDQLTFYVGDAYSPGLLAVRPDGSIVPIGGVPGGGAVSALRTLVDGQDCTVLVHRGLNDNPVFGAFITNAEEWGVQWAEVSRPCLGDPTVALDAYGRIVLAVIDPEGMPQVTRQVSPDGLQLGQWQRI</sequence>
<dbReference type="EMBL" id="CP159534">
    <property type="protein sequence ID" value="XCJ73882.1"/>
    <property type="molecule type" value="Genomic_DNA"/>
</dbReference>